<dbReference type="GO" id="GO:0006313">
    <property type="term" value="P:DNA transposition"/>
    <property type="evidence" value="ECO:0007669"/>
    <property type="project" value="InterPro"/>
</dbReference>
<dbReference type="InterPro" id="IPR047650">
    <property type="entry name" value="Transpos_IS110"/>
</dbReference>
<dbReference type="GO" id="GO:0004803">
    <property type="term" value="F:transposase activity"/>
    <property type="evidence" value="ECO:0007669"/>
    <property type="project" value="InterPro"/>
</dbReference>
<dbReference type="InterPro" id="IPR003346">
    <property type="entry name" value="Transposase_20"/>
</dbReference>
<evidence type="ECO:0000313" key="2">
    <source>
        <dbReference type="EMBL" id="GLI36113.1"/>
    </source>
</evidence>
<comment type="caution">
    <text evidence="2">The sequence shown here is derived from an EMBL/GenBank/DDBJ whole genome shotgun (WGS) entry which is preliminary data.</text>
</comment>
<evidence type="ECO:0000313" key="3">
    <source>
        <dbReference type="Proteomes" id="UP001144372"/>
    </source>
</evidence>
<protein>
    <recommendedName>
        <fullName evidence="1">Transposase IS116/IS110/IS902 C-terminal domain-containing protein</fullName>
    </recommendedName>
</protein>
<dbReference type="PANTHER" id="PTHR33055">
    <property type="entry name" value="TRANSPOSASE FOR INSERTION SEQUENCE ELEMENT IS1111A"/>
    <property type="match status" value="1"/>
</dbReference>
<organism evidence="2 3">
    <name type="scientific">Desulforhabdus amnigena</name>
    <dbReference type="NCBI Taxonomy" id="40218"/>
    <lineage>
        <taxon>Bacteria</taxon>
        <taxon>Pseudomonadati</taxon>
        <taxon>Thermodesulfobacteriota</taxon>
        <taxon>Syntrophobacteria</taxon>
        <taxon>Syntrophobacterales</taxon>
        <taxon>Syntrophobacteraceae</taxon>
        <taxon>Desulforhabdus</taxon>
    </lineage>
</organism>
<reference evidence="2" key="1">
    <citation type="submission" date="2022-12" db="EMBL/GenBank/DDBJ databases">
        <title>Reference genome sequencing for broad-spectrum identification of bacterial and archaeal isolates by mass spectrometry.</title>
        <authorList>
            <person name="Sekiguchi Y."/>
            <person name="Tourlousse D.M."/>
        </authorList>
    </citation>
    <scope>NUCLEOTIDE SEQUENCE</scope>
    <source>
        <strain evidence="2">ASRB1</strain>
    </source>
</reference>
<dbReference type="AlphaFoldDB" id="A0A9W6FWI3"/>
<dbReference type="GO" id="GO:0003677">
    <property type="term" value="F:DNA binding"/>
    <property type="evidence" value="ECO:0007669"/>
    <property type="project" value="InterPro"/>
</dbReference>
<keyword evidence="3" id="KW-1185">Reference proteome</keyword>
<dbReference type="NCBIfam" id="NF033542">
    <property type="entry name" value="transpos_IS110"/>
    <property type="match status" value="1"/>
</dbReference>
<gene>
    <name evidence="2" type="ORF">DAMNIGENAA_35460</name>
</gene>
<dbReference type="Proteomes" id="UP001144372">
    <property type="component" value="Unassembled WGS sequence"/>
</dbReference>
<accession>A0A9W6FWI3</accession>
<dbReference type="PANTHER" id="PTHR33055:SF15">
    <property type="entry name" value="TRANSPOSASE-RELATED"/>
    <property type="match status" value="1"/>
</dbReference>
<dbReference type="Pfam" id="PF02371">
    <property type="entry name" value="Transposase_20"/>
    <property type="match status" value="1"/>
</dbReference>
<proteinExistence type="predicted"/>
<sequence>MIEGGTPLQALEFANSRLKATPEELLDALDGDLTPAHRFVLREILQHIRELEACIARFDTQLLAELESHRWALDLLQTIPGIDAVGAAMLIVEIGLDMEAFGSPQRLASWAGVCPGNNESAGKRKSGRIRKGNPYVRRLLCEMANAVRRTKSMFQSKYSGLVIRRGHKRAIIALAHKILKIVFILLSRKAPYRDSQVDYKELMVQRNAPRWIAALRQYHMLPTAI</sequence>
<name>A0A9W6FWI3_9BACT</name>
<feature type="domain" description="Transposase IS116/IS110/IS902 C-terminal" evidence="1">
    <location>
        <begin position="74"/>
        <end position="158"/>
    </location>
</feature>
<evidence type="ECO:0000259" key="1">
    <source>
        <dbReference type="Pfam" id="PF02371"/>
    </source>
</evidence>
<dbReference type="EMBL" id="BSDR01000001">
    <property type="protein sequence ID" value="GLI36113.1"/>
    <property type="molecule type" value="Genomic_DNA"/>
</dbReference>